<feature type="transmembrane region" description="Helical" evidence="1">
    <location>
        <begin position="671"/>
        <end position="691"/>
    </location>
</feature>
<evidence type="ECO:0000313" key="3">
    <source>
        <dbReference type="Proteomes" id="UP000735302"/>
    </source>
</evidence>
<dbReference type="InterPro" id="IPR011701">
    <property type="entry name" value="MFS"/>
</dbReference>
<feature type="transmembrane region" description="Helical" evidence="1">
    <location>
        <begin position="60"/>
        <end position="83"/>
    </location>
</feature>
<gene>
    <name evidence="2" type="ORF">PoB_006017300</name>
</gene>
<evidence type="ECO:0000313" key="2">
    <source>
        <dbReference type="EMBL" id="GFO33668.1"/>
    </source>
</evidence>
<feature type="transmembrane region" description="Helical" evidence="1">
    <location>
        <begin position="218"/>
        <end position="240"/>
    </location>
</feature>
<dbReference type="PANTHER" id="PTHR11360:SF286">
    <property type="entry name" value="GH22266P"/>
    <property type="match status" value="1"/>
</dbReference>
<keyword evidence="1" id="KW-0812">Transmembrane</keyword>
<feature type="transmembrane region" description="Helical" evidence="1">
    <location>
        <begin position="643"/>
        <end position="664"/>
    </location>
</feature>
<dbReference type="SUPFAM" id="SSF103473">
    <property type="entry name" value="MFS general substrate transporter"/>
    <property type="match status" value="1"/>
</dbReference>
<comment type="caution">
    <text evidence="2">The sequence shown here is derived from an EMBL/GenBank/DDBJ whole genome shotgun (WGS) entry which is preliminary data.</text>
</comment>
<feature type="transmembrane region" description="Helical" evidence="1">
    <location>
        <begin position="764"/>
        <end position="782"/>
    </location>
</feature>
<feature type="transmembrane region" description="Helical" evidence="1">
    <location>
        <begin position="697"/>
        <end position="721"/>
    </location>
</feature>
<dbReference type="Gene3D" id="1.20.1250.20">
    <property type="entry name" value="MFS general substrate transporter like domains"/>
    <property type="match status" value="2"/>
</dbReference>
<reference evidence="2 3" key="1">
    <citation type="journal article" date="2021" name="Elife">
        <title>Chloroplast acquisition without the gene transfer in kleptoplastic sea slugs, Plakobranchus ocellatus.</title>
        <authorList>
            <person name="Maeda T."/>
            <person name="Takahashi S."/>
            <person name="Yoshida T."/>
            <person name="Shimamura S."/>
            <person name="Takaki Y."/>
            <person name="Nagai Y."/>
            <person name="Toyoda A."/>
            <person name="Suzuki Y."/>
            <person name="Arimoto A."/>
            <person name="Ishii H."/>
            <person name="Satoh N."/>
            <person name="Nishiyama T."/>
            <person name="Hasebe M."/>
            <person name="Maruyama T."/>
            <person name="Minagawa J."/>
            <person name="Obokata J."/>
            <person name="Shigenobu S."/>
        </authorList>
    </citation>
    <scope>NUCLEOTIDE SEQUENCE [LARGE SCALE GENOMIC DNA]</scope>
</reference>
<feature type="transmembrane region" description="Helical" evidence="1">
    <location>
        <begin position="186"/>
        <end position="206"/>
    </location>
</feature>
<organism evidence="2 3">
    <name type="scientific">Plakobranchus ocellatus</name>
    <dbReference type="NCBI Taxonomy" id="259542"/>
    <lineage>
        <taxon>Eukaryota</taxon>
        <taxon>Metazoa</taxon>
        <taxon>Spiralia</taxon>
        <taxon>Lophotrochozoa</taxon>
        <taxon>Mollusca</taxon>
        <taxon>Gastropoda</taxon>
        <taxon>Heterobranchia</taxon>
        <taxon>Euthyneura</taxon>
        <taxon>Panpulmonata</taxon>
        <taxon>Sacoglossa</taxon>
        <taxon>Placobranchoidea</taxon>
        <taxon>Plakobranchidae</taxon>
        <taxon>Plakobranchus</taxon>
    </lineage>
</organism>
<feature type="transmembrane region" description="Helical" evidence="1">
    <location>
        <begin position="151"/>
        <end position="174"/>
    </location>
</feature>
<feature type="transmembrane region" description="Helical" evidence="1">
    <location>
        <begin position="733"/>
        <end position="752"/>
    </location>
</feature>
<keyword evidence="1" id="KW-0472">Membrane</keyword>
<proteinExistence type="predicted"/>
<dbReference type="InterPro" id="IPR036259">
    <property type="entry name" value="MFS_trans_sf"/>
</dbReference>
<dbReference type="EMBL" id="BLXT01006818">
    <property type="protein sequence ID" value="GFO33668.1"/>
    <property type="molecule type" value="Genomic_DNA"/>
</dbReference>
<dbReference type="AlphaFoldDB" id="A0AAV4CP48"/>
<dbReference type="InterPro" id="IPR050327">
    <property type="entry name" value="Proton-linked_MCT"/>
</dbReference>
<feature type="transmembrane region" description="Helical" evidence="1">
    <location>
        <begin position="103"/>
        <end position="123"/>
    </location>
</feature>
<accession>A0AAV4CP48</accession>
<feature type="transmembrane region" description="Helical" evidence="1">
    <location>
        <begin position="601"/>
        <end position="623"/>
    </location>
</feature>
<keyword evidence="3" id="KW-1185">Reference proteome</keyword>
<protein>
    <submittedName>
        <fullName evidence="2">Monocarboxylate transporter 14</fullName>
    </submittedName>
</protein>
<keyword evidence="1" id="KW-1133">Transmembrane helix</keyword>
<evidence type="ECO:0000256" key="1">
    <source>
        <dbReference type="SAM" id="Phobius"/>
    </source>
</evidence>
<dbReference type="GO" id="GO:0008028">
    <property type="term" value="F:monocarboxylic acid transmembrane transporter activity"/>
    <property type="evidence" value="ECO:0007669"/>
    <property type="project" value="TreeGrafter"/>
</dbReference>
<dbReference type="PANTHER" id="PTHR11360">
    <property type="entry name" value="MONOCARBOXYLATE TRANSPORTER"/>
    <property type="match status" value="1"/>
</dbReference>
<dbReference type="Pfam" id="PF07690">
    <property type="entry name" value="MFS_1"/>
    <property type="match status" value="2"/>
</dbReference>
<sequence>MRLPANMESGKKGGFDGAGAYNFPADDDCEAKKCLAYEEDEEEEEPFPYPRHPTPPDGGWAWMVMLSAFLCMMVVDGMCFSFAALRVPFIDEFDTTHSKASWIGSSMAGCYLLAGPFVATMIAKYGCRKVAVAGSILSCFGLLMSERSTNANMMIATFGVIGGFGLGMIYLSAIVAVGHWFDKKRAFATGFAYVGSGFSQFIFPPLGYYLLEIYNWKGVIYILAGIVLNCAVCGMVFIPVKKWVSTMKRRRPVNNNKVEINHGEIMKALIESKQRQRTISNGSLDNCVITRDNKVIKLDPKLFEGKRNNSLIARFCRQLGFSSQSLASSKNSLQQGIPSIVIDAVHKDMNMKAAAAAAAAGGSASLNGSPIYRPNGMTRVQQLSSGSLNKRGSLPNEVMLNRGCARSNPALLSSTRLPNGSSIVGAAANGSIPSPCKVSKTMSCDVIPTNRAFPVPTNSYAAGESSSNQGTGLVRSASDLQAHAGVLPFDLANMEDSELKIQSIQLLPNNTAHGLAAARAKGLRCRSSHSESSAYSFDGFSYCPPQSTQGSTVLYSSAGSLPHSQAVIEEVENELSSSEISKRSFPAKCLHVVMQMLQIKLLLNPMCFLLILSSFSTVMAFYIPYFYLPSKGLNLGLDLRQTEFLFCIIGVTNTVGRIVSGWLADRPWVSALYLYSGALVFSGVAIVFVPFCVSETSLAFMAAVFGMCMAISTSLRTILLVECLGLEQLANSFGLLCLFQGVAALIGAPIAGELLDQTKNIDHCFYMAGSLIVFAGLLMFPIKCLQTVPQAKTSLIGSPDLVQACGPITQTLTMEQLAATSRV</sequence>
<name>A0AAV4CP48_9GAST</name>
<dbReference type="Proteomes" id="UP000735302">
    <property type="component" value="Unassembled WGS sequence"/>
</dbReference>